<dbReference type="VEuPathDB" id="FungiDB:BCV72DRAFT_30461"/>
<dbReference type="EMBL" id="KV921407">
    <property type="protein sequence ID" value="ORE15844.1"/>
    <property type="molecule type" value="Genomic_DNA"/>
</dbReference>
<organism evidence="1 2">
    <name type="scientific">Rhizopus microsporus</name>
    <dbReference type="NCBI Taxonomy" id="58291"/>
    <lineage>
        <taxon>Eukaryota</taxon>
        <taxon>Fungi</taxon>
        <taxon>Fungi incertae sedis</taxon>
        <taxon>Mucoromycota</taxon>
        <taxon>Mucoromycotina</taxon>
        <taxon>Mucoromycetes</taxon>
        <taxon>Mucorales</taxon>
        <taxon>Mucorineae</taxon>
        <taxon>Rhizopodaceae</taxon>
        <taxon>Rhizopus</taxon>
    </lineage>
</organism>
<evidence type="ECO:0000313" key="2">
    <source>
        <dbReference type="Proteomes" id="UP000242381"/>
    </source>
</evidence>
<reference evidence="1 2" key="1">
    <citation type="journal article" date="2016" name="Proc. Natl. Acad. Sci. U.S.A.">
        <title>Lipid metabolic changes in an early divergent fungus govern the establishment of a mutualistic symbiosis with endobacteria.</title>
        <authorList>
            <person name="Lastovetsky O.A."/>
            <person name="Gaspar M.L."/>
            <person name="Mondo S.J."/>
            <person name="LaButti K.M."/>
            <person name="Sandor L."/>
            <person name="Grigoriev I.V."/>
            <person name="Henry S.A."/>
            <person name="Pawlowska T.E."/>
        </authorList>
    </citation>
    <scope>NUCLEOTIDE SEQUENCE [LARGE SCALE GENOMIC DNA]</scope>
    <source>
        <strain evidence="1 2">ATCC 11559</strain>
    </source>
</reference>
<evidence type="ECO:0000313" key="1">
    <source>
        <dbReference type="EMBL" id="ORE15844.1"/>
    </source>
</evidence>
<dbReference type="Proteomes" id="UP000242381">
    <property type="component" value="Unassembled WGS sequence"/>
</dbReference>
<gene>
    <name evidence="1" type="ORF">BCV71DRAFT_273103</name>
</gene>
<name>A0A1X0RV31_RHIZD</name>
<dbReference type="AlphaFoldDB" id="A0A1X0RV31"/>
<proteinExistence type="predicted"/>
<sequence>MLEMMVTNKVKKPCVCALMVNGNRCSTFVLDLVHEAIYSYYELAEFELMTKMDNVDNYWKAVESLLHVKAILLEVKKDIISSISAVINGNAKDDKTKLMEWTRPSFDKPYKIEDAN</sequence>
<accession>A0A1X0RV31</accession>
<protein>
    <submittedName>
        <fullName evidence="1">Uncharacterized protein</fullName>
    </submittedName>
</protein>